<dbReference type="RefSeq" id="WP_129472574.1">
    <property type="nucleotide sequence ID" value="NZ_SAWZ01000013.1"/>
</dbReference>
<evidence type="ECO:0000259" key="5">
    <source>
        <dbReference type="PROSITE" id="PS50110"/>
    </source>
</evidence>
<evidence type="ECO:0000256" key="3">
    <source>
        <dbReference type="ARBA" id="ARBA00023125"/>
    </source>
</evidence>
<keyword evidence="7" id="KW-1185">Reference proteome</keyword>
<dbReference type="GO" id="GO:0006355">
    <property type="term" value="P:regulation of DNA-templated transcription"/>
    <property type="evidence" value="ECO:0007669"/>
    <property type="project" value="TreeGrafter"/>
</dbReference>
<organism evidence="6 7">
    <name type="scientific">Pseudoxanthomonas composti</name>
    <dbReference type="NCBI Taxonomy" id="2137479"/>
    <lineage>
        <taxon>Bacteria</taxon>
        <taxon>Pseudomonadati</taxon>
        <taxon>Pseudomonadota</taxon>
        <taxon>Gammaproteobacteria</taxon>
        <taxon>Lysobacterales</taxon>
        <taxon>Lysobacteraceae</taxon>
        <taxon>Pseudoxanthomonas</taxon>
    </lineage>
</organism>
<dbReference type="SUPFAM" id="SSF52172">
    <property type="entry name" value="CheY-like"/>
    <property type="match status" value="1"/>
</dbReference>
<feature type="domain" description="Response regulatory" evidence="5">
    <location>
        <begin position="3"/>
        <end position="113"/>
    </location>
</feature>
<dbReference type="Pfam" id="PF00072">
    <property type="entry name" value="Response_reg"/>
    <property type="match status" value="1"/>
</dbReference>
<name>A0A4Q1JS04_9GAMM</name>
<sequence>MTRVLIVEDEFLVAMMLEECLEILGYQVVGTMASLEAGLAALSTQQFDVAMLDMNLSGQSSEPIAQALETQGMPFLFVTGYGQAGVPAQYRTRQIVQKPFHLSELKAALEASVNG</sequence>
<evidence type="ECO:0000313" key="7">
    <source>
        <dbReference type="Proteomes" id="UP000289784"/>
    </source>
</evidence>
<dbReference type="InterPro" id="IPR001789">
    <property type="entry name" value="Sig_transdc_resp-reg_receiver"/>
</dbReference>
<gene>
    <name evidence="6" type="ORF">EPA99_17505</name>
</gene>
<dbReference type="GO" id="GO:0005829">
    <property type="term" value="C:cytosol"/>
    <property type="evidence" value="ECO:0007669"/>
    <property type="project" value="TreeGrafter"/>
</dbReference>
<evidence type="ECO:0000256" key="4">
    <source>
        <dbReference type="PROSITE-ProRule" id="PRU00169"/>
    </source>
</evidence>
<dbReference type="PANTHER" id="PTHR48111:SF40">
    <property type="entry name" value="PHOSPHATE REGULON TRANSCRIPTIONAL REGULATORY PROTEIN PHOB"/>
    <property type="match status" value="1"/>
</dbReference>
<dbReference type="AlphaFoldDB" id="A0A4Q1JS04"/>
<feature type="modified residue" description="4-aspartylphosphate" evidence="4">
    <location>
        <position position="53"/>
    </location>
</feature>
<keyword evidence="2" id="KW-0902">Two-component regulatory system</keyword>
<dbReference type="GO" id="GO:0032993">
    <property type="term" value="C:protein-DNA complex"/>
    <property type="evidence" value="ECO:0007669"/>
    <property type="project" value="TreeGrafter"/>
</dbReference>
<dbReference type="InterPro" id="IPR011006">
    <property type="entry name" value="CheY-like_superfamily"/>
</dbReference>
<dbReference type="InterPro" id="IPR039420">
    <property type="entry name" value="WalR-like"/>
</dbReference>
<evidence type="ECO:0000256" key="2">
    <source>
        <dbReference type="ARBA" id="ARBA00023012"/>
    </source>
</evidence>
<dbReference type="OrthoDB" id="582170at2"/>
<comment type="caution">
    <text evidence="6">The sequence shown here is derived from an EMBL/GenBank/DDBJ whole genome shotgun (WGS) entry which is preliminary data.</text>
</comment>
<dbReference type="EMBL" id="SAWZ01000013">
    <property type="protein sequence ID" value="RXQ99948.1"/>
    <property type="molecule type" value="Genomic_DNA"/>
</dbReference>
<evidence type="ECO:0000256" key="1">
    <source>
        <dbReference type="ARBA" id="ARBA00022553"/>
    </source>
</evidence>
<accession>A0A4Q1JS04</accession>
<reference evidence="6 7" key="1">
    <citation type="submission" date="2019-01" db="EMBL/GenBank/DDBJ databases">
        <title>Pseudoxanthomonas composti sp. nov., isolated from compost.</title>
        <authorList>
            <person name="Yang G."/>
        </authorList>
    </citation>
    <scope>NUCLEOTIDE SEQUENCE [LARGE SCALE GENOMIC DNA]</scope>
    <source>
        <strain evidence="6 7">GSS15</strain>
    </source>
</reference>
<protein>
    <submittedName>
        <fullName evidence="6">Response regulator</fullName>
    </submittedName>
</protein>
<dbReference type="PANTHER" id="PTHR48111">
    <property type="entry name" value="REGULATOR OF RPOS"/>
    <property type="match status" value="1"/>
</dbReference>
<dbReference type="GO" id="GO:0000976">
    <property type="term" value="F:transcription cis-regulatory region binding"/>
    <property type="evidence" value="ECO:0007669"/>
    <property type="project" value="TreeGrafter"/>
</dbReference>
<dbReference type="PROSITE" id="PS50110">
    <property type="entry name" value="RESPONSE_REGULATORY"/>
    <property type="match status" value="1"/>
</dbReference>
<evidence type="ECO:0000313" key="6">
    <source>
        <dbReference type="EMBL" id="RXQ99948.1"/>
    </source>
</evidence>
<dbReference type="Gene3D" id="3.40.50.2300">
    <property type="match status" value="1"/>
</dbReference>
<dbReference type="GO" id="GO:0000156">
    <property type="term" value="F:phosphorelay response regulator activity"/>
    <property type="evidence" value="ECO:0007669"/>
    <property type="project" value="TreeGrafter"/>
</dbReference>
<keyword evidence="3" id="KW-0238">DNA-binding</keyword>
<dbReference type="SMART" id="SM00448">
    <property type="entry name" value="REC"/>
    <property type="match status" value="1"/>
</dbReference>
<dbReference type="Proteomes" id="UP000289784">
    <property type="component" value="Unassembled WGS sequence"/>
</dbReference>
<keyword evidence="1 4" id="KW-0597">Phosphoprotein</keyword>
<proteinExistence type="predicted"/>